<evidence type="ECO:0000313" key="1">
    <source>
        <dbReference type="EMBL" id="KAI3748377.1"/>
    </source>
</evidence>
<gene>
    <name evidence="1" type="ORF">L6452_11405</name>
</gene>
<organism evidence="1 2">
    <name type="scientific">Arctium lappa</name>
    <name type="common">Greater burdock</name>
    <name type="synonym">Lappa major</name>
    <dbReference type="NCBI Taxonomy" id="4217"/>
    <lineage>
        <taxon>Eukaryota</taxon>
        <taxon>Viridiplantae</taxon>
        <taxon>Streptophyta</taxon>
        <taxon>Embryophyta</taxon>
        <taxon>Tracheophyta</taxon>
        <taxon>Spermatophyta</taxon>
        <taxon>Magnoliopsida</taxon>
        <taxon>eudicotyledons</taxon>
        <taxon>Gunneridae</taxon>
        <taxon>Pentapetalae</taxon>
        <taxon>asterids</taxon>
        <taxon>campanulids</taxon>
        <taxon>Asterales</taxon>
        <taxon>Asteraceae</taxon>
        <taxon>Carduoideae</taxon>
        <taxon>Cardueae</taxon>
        <taxon>Arctiinae</taxon>
        <taxon>Arctium</taxon>
    </lineage>
</organism>
<accession>A0ACB9DQ06</accession>
<dbReference type="Proteomes" id="UP001055879">
    <property type="component" value="Linkage Group LG03"/>
</dbReference>
<dbReference type="EMBL" id="CM042049">
    <property type="protein sequence ID" value="KAI3748377.1"/>
    <property type="molecule type" value="Genomic_DNA"/>
</dbReference>
<sequence>MLGRFVPSVDDQLLFCLAIYNSVVEFTNGGPHPPLQTYVTFLDLVLEFLGIRFVYPKIFRFGWEYNFIYEVFQ</sequence>
<protein>
    <submittedName>
        <fullName evidence="1">Uncharacterized protein</fullName>
    </submittedName>
</protein>
<name>A0ACB9DQ06_ARCLA</name>
<reference evidence="1 2" key="2">
    <citation type="journal article" date="2022" name="Mol. Ecol. Resour.">
        <title>The genomes of chicory, endive, great burdock and yacon provide insights into Asteraceae paleo-polyploidization history and plant inulin production.</title>
        <authorList>
            <person name="Fan W."/>
            <person name="Wang S."/>
            <person name="Wang H."/>
            <person name="Wang A."/>
            <person name="Jiang F."/>
            <person name="Liu H."/>
            <person name="Zhao H."/>
            <person name="Xu D."/>
            <person name="Zhang Y."/>
        </authorList>
    </citation>
    <scope>NUCLEOTIDE SEQUENCE [LARGE SCALE GENOMIC DNA]</scope>
    <source>
        <strain evidence="2">cv. Niubang</strain>
    </source>
</reference>
<comment type="caution">
    <text evidence="1">The sequence shown here is derived from an EMBL/GenBank/DDBJ whole genome shotgun (WGS) entry which is preliminary data.</text>
</comment>
<evidence type="ECO:0000313" key="2">
    <source>
        <dbReference type="Proteomes" id="UP001055879"/>
    </source>
</evidence>
<proteinExistence type="predicted"/>
<reference evidence="2" key="1">
    <citation type="journal article" date="2022" name="Mol. Ecol. Resour.">
        <title>The genomes of chicory, endive, great burdock and yacon provide insights into Asteraceae palaeo-polyploidization history and plant inulin production.</title>
        <authorList>
            <person name="Fan W."/>
            <person name="Wang S."/>
            <person name="Wang H."/>
            <person name="Wang A."/>
            <person name="Jiang F."/>
            <person name="Liu H."/>
            <person name="Zhao H."/>
            <person name="Xu D."/>
            <person name="Zhang Y."/>
        </authorList>
    </citation>
    <scope>NUCLEOTIDE SEQUENCE [LARGE SCALE GENOMIC DNA]</scope>
    <source>
        <strain evidence="2">cv. Niubang</strain>
    </source>
</reference>
<keyword evidence="2" id="KW-1185">Reference proteome</keyword>